<protein>
    <submittedName>
        <fullName evidence="3">Bifunctional Cullin repeat-like-containing domain superfamily/Cullin homology domain/Cullin</fullName>
    </submittedName>
</protein>
<proteinExistence type="inferred from homology"/>
<dbReference type="EMBL" id="JALLKP010000002">
    <property type="protein sequence ID" value="KAK2196543.1"/>
    <property type="molecule type" value="Genomic_DNA"/>
</dbReference>
<dbReference type="KEGG" id="bdw:94336088"/>
<dbReference type="InterPro" id="IPR059120">
    <property type="entry name" value="Cullin-like_AB"/>
</dbReference>
<dbReference type="Pfam" id="PF26557">
    <property type="entry name" value="Cullin_AB"/>
    <property type="match status" value="1"/>
</dbReference>
<dbReference type="SUPFAM" id="SSF75632">
    <property type="entry name" value="Cullin homology domain"/>
    <property type="match status" value="1"/>
</dbReference>
<comment type="similarity">
    <text evidence="1">Belongs to the cullin family.</text>
</comment>
<gene>
    <name evidence="3" type="ORF">BdWA1_001790</name>
</gene>
<dbReference type="GO" id="GO:0031625">
    <property type="term" value="F:ubiquitin protein ligase binding"/>
    <property type="evidence" value="ECO:0007669"/>
    <property type="project" value="InterPro"/>
</dbReference>
<organism evidence="3 4">
    <name type="scientific">Babesia duncani</name>
    <dbReference type="NCBI Taxonomy" id="323732"/>
    <lineage>
        <taxon>Eukaryota</taxon>
        <taxon>Sar</taxon>
        <taxon>Alveolata</taxon>
        <taxon>Apicomplexa</taxon>
        <taxon>Aconoidasida</taxon>
        <taxon>Piroplasmida</taxon>
        <taxon>Babesiidae</taxon>
        <taxon>Babesia</taxon>
    </lineage>
</organism>
<comment type="caution">
    <text evidence="3">The sequence shown here is derived from an EMBL/GenBank/DDBJ whole genome shotgun (WGS) entry which is preliminary data.</text>
</comment>
<accession>A0AAD9PLD7</accession>
<dbReference type="InterPro" id="IPR016159">
    <property type="entry name" value="Cullin_repeat-like_dom_sf"/>
</dbReference>
<dbReference type="InterPro" id="IPR036317">
    <property type="entry name" value="Cullin_homology_sf"/>
</dbReference>
<evidence type="ECO:0000313" key="4">
    <source>
        <dbReference type="Proteomes" id="UP001214638"/>
    </source>
</evidence>
<dbReference type="Proteomes" id="UP001214638">
    <property type="component" value="Unassembled WGS sequence"/>
</dbReference>
<name>A0AAD9PLD7_9APIC</name>
<dbReference type="GO" id="GO:0006511">
    <property type="term" value="P:ubiquitin-dependent protein catabolic process"/>
    <property type="evidence" value="ECO:0007669"/>
    <property type="project" value="InterPro"/>
</dbReference>
<evidence type="ECO:0000256" key="1">
    <source>
        <dbReference type="PROSITE-ProRule" id="PRU00330"/>
    </source>
</evidence>
<dbReference type="InterPro" id="IPR045093">
    <property type="entry name" value="Cullin"/>
</dbReference>
<dbReference type="SUPFAM" id="SSF74788">
    <property type="entry name" value="Cullin repeat-like"/>
    <property type="match status" value="1"/>
</dbReference>
<dbReference type="InterPro" id="IPR016158">
    <property type="entry name" value="Cullin_homology"/>
</dbReference>
<feature type="domain" description="Cullin family profile" evidence="2">
    <location>
        <begin position="174"/>
        <end position="379"/>
    </location>
</feature>
<dbReference type="Gene3D" id="3.30.230.130">
    <property type="entry name" value="Cullin, Chain C, Domain 2"/>
    <property type="match status" value="1"/>
</dbReference>
<reference evidence="3" key="1">
    <citation type="journal article" date="2023" name="Nat. Microbiol.">
        <title>Babesia duncani multi-omics identifies virulence factors and drug targets.</title>
        <authorList>
            <person name="Singh P."/>
            <person name="Lonardi S."/>
            <person name="Liang Q."/>
            <person name="Vydyam P."/>
            <person name="Khabirova E."/>
            <person name="Fang T."/>
            <person name="Gihaz S."/>
            <person name="Thekkiniath J."/>
            <person name="Munshi M."/>
            <person name="Abel S."/>
            <person name="Ciampossin L."/>
            <person name="Batugedara G."/>
            <person name="Gupta M."/>
            <person name="Lu X.M."/>
            <person name="Lenz T."/>
            <person name="Chakravarty S."/>
            <person name="Cornillot E."/>
            <person name="Hu Y."/>
            <person name="Ma W."/>
            <person name="Gonzalez L.M."/>
            <person name="Sanchez S."/>
            <person name="Estrada K."/>
            <person name="Sanchez-Flores A."/>
            <person name="Montero E."/>
            <person name="Harb O.S."/>
            <person name="Le Roch K.G."/>
            <person name="Mamoun C.B."/>
        </authorList>
    </citation>
    <scope>NUCLEOTIDE SEQUENCE</scope>
    <source>
        <strain evidence="3">WA1</strain>
    </source>
</reference>
<dbReference type="Gene3D" id="1.20.1310.10">
    <property type="entry name" value="Cullin Repeats"/>
    <property type="match status" value="1"/>
</dbReference>
<dbReference type="PANTHER" id="PTHR11932">
    <property type="entry name" value="CULLIN"/>
    <property type="match status" value="1"/>
</dbReference>
<dbReference type="GeneID" id="94336088"/>
<evidence type="ECO:0000259" key="2">
    <source>
        <dbReference type="PROSITE" id="PS50069"/>
    </source>
</evidence>
<sequence length="489" mass="56084">MIKSKLQPIFSLIACMNEFDENLLLDFIPTVLSCYSKYYENVAQVWLQDLNLWDYLEVAQECKIQEVILGKQLGGTQFETELEATLFQALYLSHQNALLNKLLDALNDGYPSHQMACWLFEIFSKFTRGVEAIANALKQKCAMITDSMDDTELANAYLDACGFTMAMDPENASFDQVILKSFGHEFNRHEELVGTLLQWEDASKLKEIACMYRFVHNKAHFIYRFQFVMAARLLTGKSTIAQEEVAIALLKKYSREIDTGNLAAMIRQVKTSQQLVACAKTQWPEIADYQPIKLDAVFQNEMQAMHDSYVSENTRHNLEWRFCASKVELNVGEHQVIVDVYQATILLNLAKSHPQSLQELSNKLETNPETLLKIMDTMINAKVPLLFNKGGEIQFNPCFTGPANFMKLLIPKDVAASMEQMSLLTRENKMDCMLVAKLKVETRMQLKDFISWASRQDFKANADFVKARIDRLCDREYMQIEGDFISYLP</sequence>
<dbReference type="PROSITE" id="PS50069">
    <property type="entry name" value="CULLIN_2"/>
    <property type="match status" value="1"/>
</dbReference>
<evidence type="ECO:0000313" key="3">
    <source>
        <dbReference type="EMBL" id="KAK2196543.1"/>
    </source>
</evidence>
<keyword evidence="4" id="KW-1185">Reference proteome</keyword>
<dbReference type="RefSeq" id="XP_067803385.1">
    <property type="nucleotide sequence ID" value="XM_067946821.1"/>
</dbReference>
<dbReference type="AlphaFoldDB" id="A0AAD9PLD7"/>